<dbReference type="Pfam" id="PF00072">
    <property type="entry name" value="Response_reg"/>
    <property type="match status" value="1"/>
</dbReference>
<feature type="region of interest" description="Disordered" evidence="7">
    <location>
        <begin position="191"/>
        <end position="230"/>
    </location>
</feature>
<protein>
    <recommendedName>
        <fullName evidence="8">Response regulatory domain-containing protein</fullName>
    </recommendedName>
</protein>
<reference evidence="9 10" key="1">
    <citation type="journal article" date="2024" name="G3 (Bethesda)">
        <title>Genome assembly of Hibiscus sabdariffa L. provides insights into metabolisms of medicinal natural products.</title>
        <authorList>
            <person name="Kim T."/>
        </authorList>
    </citation>
    <scope>NUCLEOTIDE SEQUENCE [LARGE SCALE GENOMIC DNA]</scope>
    <source>
        <strain evidence="9">TK-2024</strain>
        <tissue evidence="9">Old leaves</tissue>
    </source>
</reference>
<evidence type="ECO:0000259" key="8">
    <source>
        <dbReference type="PROSITE" id="PS50110"/>
    </source>
</evidence>
<evidence type="ECO:0000313" key="9">
    <source>
        <dbReference type="EMBL" id="KAK8487264.1"/>
    </source>
</evidence>
<feature type="domain" description="Response regulatory" evidence="8">
    <location>
        <begin position="22"/>
        <end position="172"/>
    </location>
</feature>
<evidence type="ECO:0000256" key="6">
    <source>
        <dbReference type="PROSITE-ProRule" id="PRU00169"/>
    </source>
</evidence>
<sequence length="410" mass="46019">MNKGKMDVSVESDTNTVCAGVTVLLVDSDSTCLTIISKMLRTFGYQVITAKRATDAFCVIQAREYKIDLILAEASLPDMDKYELLETISDTSGIPIIRKLLSSVLFLQSFFGSVSVKHSFSDGVLFLLILSVVMSADYDRKAVVGCLFKGAMLYMVKPITMDDLKNMWQFAFVPQPENESTVDEISGVEDAPSMESATGVDERPILRKGKGKRKRSDEMQGDKEEDNDGTVIQKKPKLIWTDELHDRFLQAINVLGIKAHPKTILELMNVPGLKKVNVASHLQKYRLSLKRQQETIQKTVEIGSTLEHVASNHVLSEFDPLEVLLNFPDTQTMAVAQQQDITNCPTQENLDGYMSVPYTDCNQTGDEVTNNEGLELFQQMGNSEGVLMEENDIFNDEDYTSTLFDDFWDW</sequence>
<evidence type="ECO:0000256" key="2">
    <source>
        <dbReference type="ARBA" id="ARBA00023012"/>
    </source>
</evidence>
<gene>
    <name evidence="9" type="ORF">V6N11_012770</name>
</gene>
<dbReference type="InterPro" id="IPR045279">
    <property type="entry name" value="ARR-like"/>
</dbReference>
<organism evidence="9 10">
    <name type="scientific">Hibiscus sabdariffa</name>
    <name type="common">roselle</name>
    <dbReference type="NCBI Taxonomy" id="183260"/>
    <lineage>
        <taxon>Eukaryota</taxon>
        <taxon>Viridiplantae</taxon>
        <taxon>Streptophyta</taxon>
        <taxon>Embryophyta</taxon>
        <taxon>Tracheophyta</taxon>
        <taxon>Spermatophyta</taxon>
        <taxon>Magnoliopsida</taxon>
        <taxon>eudicotyledons</taxon>
        <taxon>Gunneridae</taxon>
        <taxon>Pentapetalae</taxon>
        <taxon>rosids</taxon>
        <taxon>malvids</taxon>
        <taxon>Malvales</taxon>
        <taxon>Malvaceae</taxon>
        <taxon>Malvoideae</taxon>
        <taxon>Hibiscus</taxon>
    </lineage>
</organism>
<proteinExistence type="predicted"/>
<keyword evidence="3" id="KW-0805">Transcription regulation</keyword>
<dbReference type="PROSITE" id="PS50110">
    <property type="entry name" value="RESPONSE_REGULATORY"/>
    <property type="match status" value="1"/>
</dbReference>
<dbReference type="InterPro" id="IPR001789">
    <property type="entry name" value="Sig_transdc_resp-reg_receiver"/>
</dbReference>
<dbReference type="Gene3D" id="1.10.10.60">
    <property type="entry name" value="Homeodomain-like"/>
    <property type="match status" value="1"/>
</dbReference>
<evidence type="ECO:0000256" key="5">
    <source>
        <dbReference type="ARBA" id="ARBA00023242"/>
    </source>
</evidence>
<dbReference type="InterPro" id="IPR001005">
    <property type="entry name" value="SANT/Myb"/>
</dbReference>
<dbReference type="Proteomes" id="UP001396334">
    <property type="component" value="Unassembled WGS sequence"/>
</dbReference>
<dbReference type="Pfam" id="PF00249">
    <property type="entry name" value="Myb_DNA-binding"/>
    <property type="match status" value="1"/>
</dbReference>
<dbReference type="PANTHER" id="PTHR43874">
    <property type="entry name" value="TWO-COMPONENT RESPONSE REGULATOR"/>
    <property type="match status" value="1"/>
</dbReference>
<dbReference type="NCBIfam" id="TIGR01557">
    <property type="entry name" value="myb_SHAQKYF"/>
    <property type="match status" value="1"/>
</dbReference>
<accession>A0ABR2A2J3</accession>
<comment type="caution">
    <text evidence="9">The sequence shown here is derived from an EMBL/GenBank/DDBJ whole genome shotgun (WGS) entry which is preliminary data.</text>
</comment>
<evidence type="ECO:0000256" key="3">
    <source>
        <dbReference type="ARBA" id="ARBA00023015"/>
    </source>
</evidence>
<evidence type="ECO:0000313" key="10">
    <source>
        <dbReference type="Proteomes" id="UP001396334"/>
    </source>
</evidence>
<dbReference type="Gene3D" id="3.40.50.2300">
    <property type="match status" value="1"/>
</dbReference>
<dbReference type="SUPFAM" id="SSF46689">
    <property type="entry name" value="Homeodomain-like"/>
    <property type="match status" value="1"/>
</dbReference>
<keyword evidence="5" id="KW-0539">Nucleus</keyword>
<keyword evidence="2" id="KW-0902">Two-component regulatory system</keyword>
<evidence type="ECO:0000256" key="4">
    <source>
        <dbReference type="ARBA" id="ARBA00023163"/>
    </source>
</evidence>
<dbReference type="InterPro" id="IPR011006">
    <property type="entry name" value="CheY-like_superfamily"/>
</dbReference>
<evidence type="ECO:0000256" key="7">
    <source>
        <dbReference type="SAM" id="MobiDB-lite"/>
    </source>
</evidence>
<comment type="caution">
    <text evidence="6">Lacks conserved residue(s) required for the propagation of feature annotation.</text>
</comment>
<name>A0ABR2A2J3_9ROSI</name>
<comment type="subcellular location">
    <subcellularLocation>
        <location evidence="1">Nucleus</location>
    </subcellularLocation>
</comment>
<keyword evidence="10" id="KW-1185">Reference proteome</keyword>
<dbReference type="PANTHER" id="PTHR43874:SF58">
    <property type="entry name" value="TWO-COMPONENT RESPONSE REGULATOR-LIKE APRR8-RELATED"/>
    <property type="match status" value="1"/>
</dbReference>
<dbReference type="SMART" id="SM00448">
    <property type="entry name" value="REC"/>
    <property type="match status" value="1"/>
</dbReference>
<dbReference type="InterPro" id="IPR006447">
    <property type="entry name" value="Myb_dom_plants"/>
</dbReference>
<dbReference type="SUPFAM" id="SSF52172">
    <property type="entry name" value="CheY-like"/>
    <property type="match status" value="1"/>
</dbReference>
<dbReference type="InterPro" id="IPR009057">
    <property type="entry name" value="Homeodomain-like_sf"/>
</dbReference>
<dbReference type="EMBL" id="JBBPBN010000403">
    <property type="protein sequence ID" value="KAK8487264.1"/>
    <property type="molecule type" value="Genomic_DNA"/>
</dbReference>
<evidence type="ECO:0000256" key="1">
    <source>
        <dbReference type="ARBA" id="ARBA00004123"/>
    </source>
</evidence>
<keyword evidence="4" id="KW-0804">Transcription</keyword>